<dbReference type="Proteomes" id="UP000251314">
    <property type="component" value="Unassembled WGS sequence"/>
</dbReference>
<dbReference type="PANTHER" id="PTHR46599:SF3">
    <property type="entry name" value="PIGGYBAC TRANSPOSABLE ELEMENT-DERIVED PROTEIN 4"/>
    <property type="match status" value="1"/>
</dbReference>
<evidence type="ECO:0000259" key="1">
    <source>
        <dbReference type="Pfam" id="PF13843"/>
    </source>
</evidence>
<dbReference type="EMBL" id="MJFZ01000103">
    <property type="protein sequence ID" value="RAW37802.1"/>
    <property type="molecule type" value="Genomic_DNA"/>
</dbReference>
<dbReference type="STRING" id="29920.A0A329SQE3"/>
<reference evidence="2 3" key="1">
    <citation type="submission" date="2018-01" db="EMBL/GenBank/DDBJ databases">
        <title>Draft genome of the strawberry crown rot pathogen Phytophthora cactorum.</title>
        <authorList>
            <person name="Armitage A.D."/>
            <person name="Lysoe E."/>
            <person name="Nellist C.F."/>
            <person name="Harrison R.J."/>
            <person name="Brurberg M.B."/>
        </authorList>
    </citation>
    <scope>NUCLEOTIDE SEQUENCE [LARGE SCALE GENOMIC DNA]</scope>
    <source>
        <strain evidence="2 3">10300</strain>
    </source>
</reference>
<organism evidence="2 3">
    <name type="scientific">Phytophthora cactorum</name>
    <dbReference type="NCBI Taxonomy" id="29920"/>
    <lineage>
        <taxon>Eukaryota</taxon>
        <taxon>Sar</taxon>
        <taxon>Stramenopiles</taxon>
        <taxon>Oomycota</taxon>
        <taxon>Peronosporomycetes</taxon>
        <taxon>Peronosporales</taxon>
        <taxon>Peronosporaceae</taxon>
        <taxon>Phytophthora</taxon>
    </lineage>
</organism>
<keyword evidence="3" id="KW-1185">Reference proteome</keyword>
<gene>
    <name evidence="2" type="ORF">PC110_g5926</name>
</gene>
<sequence>MEICRNLHFNDNDDPRALTNRAWKIHKVVEVLQKTFREGYVTLAELLFDEAMLPSRSSFNKMRVYMKAKSHTWGTKLFMLCSAHTAYFIRFEVYCCKKNHTSDNAPQDKKEEAATVVHNLRAVFGDAPLQAKMPVVIDRFYTLIALLIQLLRMGYYCVGTSLTNRVGYCKERYSIQRAVKFRKYYKGLVLGLIDIAIVNSYIKPKASNPLTHVKLLKRLHLQLIQLQETDMYDGNAFGEAEAAPTAAAADGVGSTPTHVAQLVD</sequence>
<dbReference type="VEuPathDB" id="FungiDB:PC110_g5926"/>
<evidence type="ECO:0000313" key="2">
    <source>
        <dbReference type="EMBL" id="RAW37802.1"/>
    </source>
</evidence>
<accession>A0A329SQE3</accession>
<dbReference type="InterPro" id="IPR029526">
    <property type="entry name" value="PGBD"/>
</dbReference>
<evidence type="ECO:0000313" key="3">
    <source>
        <dbReference type="Proteomes" id="UP000251314"/>
    </source>
</evidence>
<comment type="caution">
    <text evidence="2">The sequence shown here is derived from an EMBL/GenBank/DDBJ whole genome shotgun (WGS) entry which is preliminary data.</text>
</comment>
<dbReference type="OrthoDB" id="127622at2759"/>
<name>A0A329SQE3_9STRA</name>
<proteinExistence type="predicted"/>
<feature type="domain" description="PiggyBac transposable element-derived protein" evidence="1">
    <location>
        <begin position="2"/>
        <end position="170"/>
    </location>
</feature>
<dbReference type="Pfam" id="PF13843">
    <property type="entry name" value="DDE_Tnp_1_7"/>
    <property type="match status" value="1"/>
</dbReference>
<dbReference type="AlphaFoldDB" id="A0A329SQE3"/>
<protein>
    <recommendedName>
        <fullName evidence="1">PiggyBac transposable element-derived protein domain-containing protein</fullName>
    </recommendedName>
</protein>
<dbReference type="PANTHER" id="PTHR46599">
    <property type="entry name" value="PIGGYBAC TRANSPOSABLE ELEMENT-DERIVED PROTEIN 4"/>
    <property type="match status" value="1"/>
</dbReference>